<dbReference type="EMBL" id="JALQCY010000004">
    <property type="protein sequence ID" value="MCK9794790.1"/>
    <property type="molecule type" value="Genomic_DNA"/>
</dbReference>
<reference evidence="1 2" key="1">
    <citation type="submission" date="2022-02" db="EMBL/GenBank/DDBJ databases">
        <title>The car tank lid bacteriome: a reservoir of bacteria with potential in bioremediation of fuel.</title>
        <authorList>
            <person name="Vidal-Verdu A."/>
            <person name="Gomez-Martinez D."/>
            <person name="Latorre-Perez A."/>
            <person name="Pereto J."/>
            <person name="Porcar M."/>
        </authorList>
    </citation>
    <scope>NUCLEOTIDE SEQUENCE [LARGE SCALE GENOMIC DNA]</scope>
    <source>
        <strain evidence="1 2">4D.3</strain>
    </source>
</reference>
<dbReference type="Gene3D" id="3.40.190.10">
    <property type="entry name" value="Periplasmic binding protein-like II"/>
    <property type="match status" value="2"/>
</dbReference>
<proteinExistence type="predicted"/>
<dbReference type="SUPFAM" id="SSF53850">
    <property type="entry name" value="Periplasmic binding protein-like II"/>
    <property type="match status" value="1"/>
</dbReference>
<dbReference type="PANTHER" id="PTHR43649:SF14">
    <property type="entry name" value="BLR3389 PROTEIN"/>
    <property type="match status" value="1"/>
</dbReference>
<evidence type="ECO:0000313" key="2">
    <source>
        <dbReference type="Proteomes" id="UP001651050"/>
    </source>
</evidence>
<evidence type="ECO:0000313" key="1">
    <source>
        <dbReference type="EMBL" id="MCK9794790.1"/>
    </source>
</evidence>
<dbReference type="Pfam" id="PF01547">
    <property type="entry name" value="SBP_bac_1"/>
    <property type="match status" value="1"/>
</dbReference>
<dbReference type="PANTHER" id="PTHR43649">
    <property type="entry name" value="ARABINOSE-BINDING PROTEIN-RELATED"/>
    <property type="match status" value="1"/>
</dbReference>
<comment type="caution">
    <text evidence="1">The sequence shown here is derived from an EMBL/GenBank/DDBJ whole genome shotgun (WGS) entry which is preliminary data.</text>
</comment>
<dbReference type="InterPro" id="IPR006059">
    <property type="entry name" value="SBP"/>
</dbReference>
<protein>
    <submittedName>
        <fullName evidence="1">ABC transporter substrate-binding protein</fullName>
    </submittedName>
</protein>
<keyword evidence="2" id="KW-1185">Reference proteome</keyword>
<name>A0ABT0J5M3_9MICO</name>
<organism evidence="1 2">
    <name type="scientific">Isoptericola peretonis</name>
    <dbReference type="NCBI Taxonomy" id="2918523"/>
    <lineage>
        <taxon>Bacteria</taxon>
        <taxon>Bacillati</taxon>
        <taxon>Actinomycetota</taxon>
        <taxon>Actinomycetes</taxon>
        <taxon>Micrococcales</taxon>
        <taxon>Promicromonosporaceae</taxon>
        <taxon>Isoptericola</taxon>
    </lineage>
</organism>
<sequence>MRLARTLAAGTAVTAVVLTLGACGSADGGGDGDATIKIAYQKFGNFTQADELFKDVKAEYEKENPDVTIELVPIEASQNDYFTKLALMNRSPSTAPDLMYEDTFMIKSDVEAGYLLPMDDYLAEWEDWGQFVDQAKQAGLGDDGKTYGVPMGTDTRGLWFNKEVLAKAGLPEDWAPKTWDELLEAARAIKKADPEVIPLNVYSGKPMGEGATMQGFEMLLYGTGGTLYDTDASKWVVGSQEFVDSLDFIRTIYTEGLAPTPQQALDPNVGNTVSAEWLPQGKLGISLDGSWMPGTWLEEGTAPWPEWTEVMGTAAMPTQEGQEPGAVSMSGGWTMAIGAGSKNPDVAFDVLTHALDKENSLRFAIDNSQIAVRTDVAEEPSYSEANPTVPFFSDLVEVTNFRPATSDYAQISNAIQVAMESVMTGQQSPEEAAAVYDEAVIAQVGEENTTNG</sequence>
<dbReference type="CDD" id="cd14750">
    <property type="entry name" value="PBP2_TMBP"/>
    <property type="match status" value="1"/>
</dbReference>
<dbReference type="InterPro" id="IPR050490">
    <property type="entry name" value="Bact_solute-bd_prot1"/>
</dbReference>
<gene>
    <name evidence="1" type="ORF">M1843_13645</name>
</gene>
<accession>A0ABT0J5M3</accession>
<dbReference type="PROSITE" id="PS51257">
    <property type="entry name" value="PROKAR_LIPOPROTEIN"/>
    <property type="match status" value="1"/>
</dbReference>
<dbReference type="RefSeq" id="WP_416344653.1">
    <property type="nucleotide sequence ID" value="NZ_JALQCY010000004.1"/>
</dbReference>
<dbReference type="Proteomes" id="UP001651050">
    <property type="component" value="Unassembled WGS sequence"/>
</dbReference>